<protein>
    <submittedName>
        <fullName evidence="2">Uncharacterized protein</fullName>
    </submittedName>
</protein>
<keyword evidence="1" id="KW-0812">Transmembrane</keyword>
<keyword evidence="1" id="KW-1133">Transmembrane helix</keyword>
<dbReference type="EMBL" id="JALJZU010000015">
    <property type="protein sequence ID" value="MCP2012180.1"/>
    <property type="molecule type" value="Genomic_DNA"/>
</dbReference>
<keyword evidence="3" id="KW-1185">Reference proteome</keyword>
<proteinExistence type="predicted"/>
<dbReference type="Proteomes" id="UP001162889">
    <property type="component" value="Unassembled WGS sequence"/>
</dbReference>
<sequence>MASRTPSTRNLFIAGAVAGALLLGGGVYFAAMKPAESQVMPAMAKLPASASGSASASASASATAAPRAAVNVAPSASAEVQHLRSKEQAAAALMALPELQAWSAIVEKNSGGKSHGALIEYDPAPRKLNGKNYWQFSFVENSSDAAQRWESFLVSSSDEEILVEDASTDEVISLARWRREKHPAKRTSIDG</sequence>
<keyword evidence="1" id="KW-0472">Membrane</keyword>
<feature type="transmembrane region" description="Helical" evidence="1">
    <location>
        <begin position="12"/>
        <end position="31"/>
    </location>
</feature>
<reference evidence="2" key="1">
    <citation type="submission" date="2022-03" db="EMBL/GenBank/DDBJ databases">
        <title>Genome Encyclopedia of Bacteria and Archaea VI: Functional Genomics of Type Strains.</title>
        <authorList>
            <person name="Whitman W."/>
        </authorList>
    </citation>
    <scope>NUCLEOTIDE SEQUENCE</scope>
    <source>
        <strain evidence="2">HSC-15S17</strain>
    </source>
</reference>
<evidence type="ECO:0000313" key="3">
    <source>
        <dbReference type="Proteomes" id="UP001162889"/>
    </source>
</evidence>
<gene>
    <name evidence="2" type="ORF">L1274_005939</name>
</gene>
<dbReference type="RefSeq" id="WP_229225151.1">
    <property type="nucleotide sequence ID" value="NZ_JAHTGR010000021.1"/>
</dbReference>
<organism evidence="2 3">
    <name type="scientific">Duganella violaceipulchra</name>
    <dbReference type="NCBI Taxonomy" id="2849652"/>
    <lineage>
        <taxon>Bacteria</taxon>
        <taxon>Pseudomonadati</taxon>
        <taxon>Pseudomonadota</taxon>
        <taxon>Betaproteobacteria</taxon>
        <taxon>Burkholderiales</taxon>
        <taxon>Oxalobacteraceae</taxon>
        <taxon>Telluria group</taxon>
        <taxon>Duganella</taxon>
    </lineage>
</organism>
<evidence type="ECO:0000313" key="2">
    <source>
        <dbReference type="EMBL" id="MCP2012180.1"/>
    </source>
</evidence>
<accession>A0ABT1GT57</accession>
<comment type="caution">
    <text evidence="2">The sequence shown here is derived from an EMBL/GenBank/DDBJ whole genome shotgun (WGS) entry which is preliminary data.</text>
</comment>
<evidence type="ECO:0000256" key="1">
    <source>
        <dbReference type="SAM" id="Phobius"/>
    </source>
</evidence>
<name>A0ABT1GT57_9BURK</name>